<evidence type="ECO:0000313" key="2">
    <source>
        <dbReference type="EMBL" id="MBI4210277.1"/>
    </source>
</evidence>
<gene>
    <name evidence="2" type="ORF">HY544_02100</name>
</gene>
<organism evidence="2 3">
    <name type="scientific">Candidatus Iainarchaeum sp</name>
    <dbReference type="NCBI Taxonomy" id="3101447"/>
    <lineage>
        <taxon>Archaea</taxon>
        <taxon>Candidatus Iainarchaeota</taxon>
        <taxon>Candidatus Iainarchaeia</taxon>
        <taxon>Candidatus Iainarchaeales</taxon>
        <taxon>Candidatus Iainarchaeaceae</taxon>
        <taxon>Candidatus Iainarchaeum</taxon>
    </lineage>
</organism>
<keyword evidence="1" id="KW-0472">Membrane</keyword>
<dbReference type="Proteomes" id="UP000732298">
    <property type="component" value="Unassembled WGS sequence"/>
</dbReference>
<dbReference type="AlphaFoldDB" id="A0A8T3YKX3"/>
<keyword evidence="1" id="KW-0812">Transmembrane</keyword>
<dbReference type="EMBL" id="JACQPB010000025">
    <property type="protein sequence ID" value="MBI4210277.1"/>
    <property type="molecule type" value="Genomic_DNA"/>
</dbReference>
<name>A0A8T3YKX3_9ARCH</name>
<evidence type="ECO:0000313" key="3">
    <source>
        <dbReference type="Proteomes" id="UP000732298"/>
    </source>
</evidence>
<keyword evidence="1" id="KW-1133">Transmembrane helix</keyword>
<reference evidence="2" key="1">
    <citation type="submission" date="2020-07" db="EMBL/GenBank/DDBJ databases">
        <title>Huge and variable diversity of episymbiotic CPR bacteria and DPANN archaea in groundwater ecosystems.</title>
        <authorList>
            <person name="He C.Y."/>
            <person name="Keren R."/>
            <person name="Whittaker M."/>
            <person name="Farag I.F."/>
            <person name="Doudna J."/>
            <person name="Cate J.H.D."/>
            <person name="Banfield J.F."/>
        </authorList>
    </citation>
    <scope>NUCLEOTIDE SEQUENCE</scope>
    <source>
        <strain evidence="2">NC_groundwater_1296_Ag_S-0.2um_52_80</strain>
    </source>
</reference>
<protein>
    <submittedName>
        <fullName evidence="2">Uncharacterized protein</fullName>
    </submittedName>
</protein>
<sequence>MRLSKHYGNSEQRRKHPMLGKILNEIRSNHFAQMAVCCMLPVILIIALQLLGFTGWWVYGLALFACVGSHIAMTFFGPKEGKACH</sequence>
<comment type="caution">
    <text evidence="2">The sequence shown here is derived from an EMBL/GenBank/DDBJ whole genome shotgun (WGS) entry which is preliminary data.</text>
</comment>
<feature type="transmembrane region" description="Helical" evidence="1">
    <location>
        <begin position="56"/>
        <end position="76"/>
    </location>
</feature>
<feature type="transmembrane region" description="Helical" evidence="1">
    <location>
        <begin position="31"/>
        <end position="50"/>
    </location>
</feature>
<accession>A0A8T3YKX3</accession>
<proteinExistence type="predicted"/>
<evidence type="ECO:0000256" key="1">
    <source>
        <dbReference type="SAM" id="Phobius"/>
    </source>
</evidence>